<keyword evidence="9 11" id="KW-0030">Aminoacyl-tRNA synthetase</keyword>
<evidence type="ECO:0000256" key="4">
    <source>
        <dbReference type="ARBA" id="ARBA00022490"/>
    </source>
</evidence>
<dbReference type="NCBIfam" id="TIGR00211">
    <property type="entry name" value="glyS"/>
    <property type="match status" value="1"/>
</dbReference>
<dbReference type="PANTHER" id="PTHR30075">
    <property type="entry name" value="GLYCYL-TRNA SYNTHETASE"/>
    <property type="match status" value="1"/>
</dbReference>
<reference evidence="14" key="1">
    <citation type="journal article" date="2019" name="Int. J. Syst. Evol. Microbiol.">
        <title>The Global Catalogue of Microorganisms (GCM) 10K type strain sequencing project: providing services to taxonomists for standard genome sequencing and annotation.</title>
        <authorList>
            <consortium name="The Broad Institute Genomics Platform"/>
            <consortium name="The Broad Institute Genome Sequencing Center for Infectious Disease"/>
            <person name="Wu L."/>
            <person name="Ma J."/>
        </authorList>
    </citation>
    <scope>NUCLEOTIDE SEQUENCE [LARGE SCALE GENOMIC DNA]</scope>
    <source>
        <strain evidence="14">CGMCC 1.12750</strain>
    </source>
</reference>
<dbReference type="Pfam" id="PF02092">
    <property type="entry name" value="tRNA_synt_2f"/>
    <property type="match status" value="1"/>
</dbReference>
<comment type="caution">
    <text evidence="13">The sequence shown here is derived from an EMBL/GenBank/DDBJ whole genome shotgun (WGS) entry which is preliminary data.</text>
</comment>
<evidence type="ECO:0000256" key="3">
    <source>
        <dbReference type="ARBA" id="ARBA00011209"/>
    </source>
</evidence>
<evidence type="ECO:0000256" key="6">
    <source>
        <dbReference type="ARBA" id="ARBA00022741"/>
    </source>
</evidence>
<comment type="similarity">
    <text evidence="2 11">Belongs to the class-II aminoacyl-tRNA synthetase family.</text>
</comment>
<keyword evidence="6 11" id="KW-0547">Nucleotide-binding</keyword>
<feature type="domain" description="DALR anticodon binding" evidence="12">
    <location>
        <begin position="669"/>
        <end position="768"/>
    </location>
</feature>
<name>A0ABW2UK57_9RHOB</name>
<comment type="catalytic activity">
    <reaction evidence="10 11">
        <text>tRNA(Gly) + glycine + ATP = glycyl-tRNA(Gly) + AMP + diphosphate</text>
        <dbReference type="Rhea" id="RHEA:16013"/>
        <dbReference type="Rhea" id="RHEA-COMP:9664"/>
        <dbReference type="Rhea" id="RHEA-COMP:9683"/>
        <dbReference type="ChEBI" id="CHEBI:30616"/>
        <dbReference type="ChEBI" id="CHEBI:33019"/>
        <dbReference type="ChEBI" id="CHEBI:57305"/>
        <dbReference type="ChEBI" id="CHEBI:78442"/>
        <dbReference type="ChEBI" id="CHEBI:78522"/>
        <dbReference type="ChEBI" id="CHEBI:456215"/>
        <dbReference type="EC" id="6.1.1.14"/>
    </reaction>
</comment>
<dbReference type="InterPro" id="IPR015944">
    <property type="entry name" value="Gly-tRNA-synth_bsu"/>
</dbReference>
<accession>A0ABW2UK57</accession>
<protein>
    <recommendedName>
        <fullName evidence="11">Glycine--tRNA ligase beta subunit</fullName>
        <ecNumber evidence="11">6.1.1.14</ecNumber>
    </recommendedName>
    <alternativeName>
        <fullName evidence="11">Glycyl-tRNA synthetase beta subunit</fullName>
        <shortName evidence="11">GlyRS</shortName>
    </alternativeName>
</protein>
<sequence>MPDLLIELFSEEIPARMQDRAAADLKRLVTDGLVESGLTYEAAAAFSTPRRLALAVHGLTAQSPTLREERKGPRADAPDAAIEGFCRSVGLQRDQLELRDAGKAQVFFAVVERPGRPAAAIIAEVLEAAIRTFPWPKSMRWGSGTLRWVRPLQSILCILSDEAGAETVPFEIDGIRAGNTTEGHRFMSPGRFAVTGFEDYQARLKRAHVILDAQERADRIWSEATNAAFAQGLELVADKGLLAEVAGLVEWPVVLMGAIDDAFLGLPPEVLQTSMKEHQKFFSVRNPATGRIEKFVTVANRETADHGATILRGNQKVLSARLSDARFFWENDLRVVQSPSGMDEWLEGLKAVTFHNKLGSQFDRITRIAALARDIAPQVGADPDQAEQAARIAKTDLQSAMVGEFPELQGLMGSYYARAAGLPDAVADACAAHYSPLGPSDAVPSDPVSVAVALADKLDTLSGFWAIDEKPTGSKDPYALRRAALGVIRLVLGNGLRLRLAEVAFAGVALHAGLLKLVQDVVEATPAVHKHADDLNAGSSASVTRALALRKAVEKADIEGTHALHQVLKREQFDISEGQTNLNTAMEKLQVARERLEKGKVQADENATELLSFFHDRLKVFLRDQGIRHDVIDACLAMPGNDDLTLLVKRAEALTAFLGTEDGENLLQGFKRANNILTQAEEKDGVEYSVGPEPKLAEAEEEKALFEALDQAEAAILPAVRAEDFQTAMAAMARLRAPIDAFFTAVQINSDNAIVRRNRLNLLHRIRTICGGVADFGRLQG</sequence>
<dbReference type="HAMAP" id="MF_00255">
    <property type="entry name" value="Gly_tRNA_synth_beta"/>
    <property type="match status" value="1"/>
</dbReference>
<dbReference type="SUPFAM" id="SSF109604">
    <property type="entry name" value="HD-domain/PDEase-like"/>
    <property type="match status" value="1"/>
</dbReference>
<keyword evidence="14" id="KW-1185">Reference proteome</keyword>
<proteinExistence type="inferred from homology"/>
<evidence type="ECO:0000256" key="9">
    <source>
        <dbReference type="ARBA" id="ARBA00023146"/>
    </source>
</evidence>
<keyword evidence="8 11" id="KW-0648">Protein biosynthesis</keyword>
<evidence type="ECO:0000256" key="10">
    <source>
        <dbReference type="ARBA" id="ARBA00047937"/>
    </source>
</evidence>
<dbReference type="PRINTS" id="PR01045">
    <property type="entry name" value="TRNASYNTHGB"/>
</dbReference>
<organism evidence="13 14">
    <name type="scientific">Plastorhodobacter daqingensis</name>
    <dbReference type="NCBI Taxonomy" id="1387281"/>
    <lineage>
        <taxon>Bacteria</taxon>
        <taxon>Pseudomonadati</taxon>
        <taxon>Pseudomonadota</taxon>
        <taxon>Alphaproteobacteria</taxon>
        <taxon>Rhodobacterales</taxon>
        <taxon>Paracoccaceae</taxon>
        <taxon>Plastorhodobacter</taxon>
    </lineage>
</organism>
<keyword evidence="5 11" id="KW-0436">Ligase</keyword>
<evidence type="ECO:0000256" key="7">
    <source>
        <dbReference type="ARBA" id="ARBA00022840"/>
    </source>
</evidence>
<evidence type="ECO:0000256" key="5">
    <source>
        <dbReference type="ARBA" id="ARBA00022598"/>
    </source>
</evidence>
<evidence type="ECO:0000256" key="1">
    <source>
        <dbReference type="ARBA" id="ARBA00004496"/>
    </source>
</evidence>
<evidence type="ECO:0000313" key="14">
    <source>
        <dbReference type="Proteomes" id="UP001596516"/>
    </source>
</evidence>
<dbReference type="PROSITE" id="PS50861">
    <property type="entry name" value="AA_TRNA_LIGASE_II_GLYAB"/>
    <property type="match status" value="1"/>
</dbReference>
<dbReference type="RefSeq" id="WP_377401224.1">
    <property type="nucleotide sequence ID" value="NZ_JBHTFQ010000003.1"/>
</dbReference>
<keyword evidence="7 11" id="KW-0067">ATP-binding</keyword>
<dbReference type="Proteomes" id="UP001596516">
    <property type="component" value="Unassembled WGS sequence"/>
</dbReference>
<evidence type="ECO:0000313" key="13">
    <source>
        <dbReference type="EMBL" id="MFC7703931.1"/>
    </source>
</evidence>
<evidence type="ECO:0000256" key="8">
    <source>
        <dbReference type="ARBA" id="ARBA00022917"/>
    </source>
</evidence>
<dbReference type="Pfam" id="PF05746">
    <property type="entry name" value="DALR_1"/>
    <property type="match status" value="1"/>
</dbReference>
<dbReference type="EC" id="6.1.1.14" evidence="11"/>
<dbReference type="PANTHER" id="PTHR30075:SF2">
    <property type="entry name" value="GLYCINE--TRNA LIGASE, CHLOROPLASTIC_MITOCHONDRIAL 2"/>
    <property type="match status" value="1"/>
</dbReference>
<dbReference type="GO" id="GO:0004820">
    <property type="term" value="F:glycine-tRNA ligase activity"/>
    <property type="evidence" value="ECO:0007669"/>
    <property type="project" value="UniProtKB-EC"/>
</dbReference>
<evidence type="ECO:0000256" key="11">
    <source>
        <dbReference type="HAMAP-Rule" id="MF_00255"/>
    </source>
</evidence>
<evidence type="ECO:0000256" key="2">
    <source>
        <dbReference type="ARBA" id="ARBA00008226"/>
    </source>
</evidence>
<comment type="subunit">
    <text evidence="3 11">Tetramer of two alpha and two beta subunits.</text>
</comment>
<gene>
    <name evidence="11 13" type="primary">glyS</name>
    <name evidence="13" type="ORF">ACFQXB_06965</name>
</gene>
<keyword evidence="4 11" id="KW-0963">Cytoplasm</keyword>
<dbReference type="InterPro" id="IPR008909">
    <property type="entry name" value="DALR_anticod-bd"/>
</dbReference>
<evidence type="ECO:0000259" key="12">
    <source>
        <dbReference type="Pfam" id="PF05746"/>
    </source>
</evidence>
<dbReference type="InterPro" id="IPR006194">
    <property type="entry name" value="Gly-tRNA-synth_heterodimer"/>
</dbReference>
<comment type="subcellular location">
    <subcellularLocation>
        <location evidence="1 11">Cytoplasm</location>
    </subcellularLocation>
</comment>
<dbReference type="EMBL" id="JBHTFQ010000003">
    <property type="protein sequence ID" value="MFC7703931.1"/>
    <property type="molecule type" value="Genomic_DNA"/>
</dbReference>